<dbReference type="EMBL" id="LAZR01000973">
    <property type="protein sequence ID" value="KKN53415.1"/>
    <property type="molecule type" value="Genomic_DNA"/>
</dbReference>
<comment type="caution">
    <text evidence="2">The sequence shown here is derived from an EMBL/GenBank/DDBJ whole genome shotgun (WGS) entry which is preliminary data.</text>
</comment>
<name>A0A0F9RA82_9ZZZZ</name>
<proteinExistence type="predicted"/>
<dbReference type="AlphaFoldDB" id="A0A0F9RA82"/>
<gene>
    <name evidence="2" type="ORF">LCGC14_0602780</name>
</gene>
<feature type="compositionally biased region" description="Basic and acidic residues" evidence="1">
    <location>
        <begin position="11"/>
        <end position="37"/>
    </location>
</feature>
<organism evidence="2">
    <name type="scientific">marine sediment metagenome</name>
    <dbReference type="NCBI Taxonomy" id="412755"/>
    <lineage>
        <taxon>unclassified sequences</taxon>
        <taxon>metagenomes</taxon>
        <taxon>ecological metagenomes</taxon>
    </lineage>
</organism>
<protein>
    <submittedName>
        <fullName evidence="2">Uncharacterized protein</fullName>
    </submittedName>
</protein>
<evidence type="ECO:0000256" key="1">
    <source>
        <dbReference type="SAM" id="MobiDB-lite"/>
    </source>
</evidence>
<reference evidence="2" key="1">
    <citation type="journal article" date="2015" name="Nature">
        <title>Complex archaea that bridge the gap between prokaryotes and eukaryotes.</title>
        <authorList>
            <person name="Spang A."/>
            <person name="Saw J.H."/>
            <person name="Jorgensen S.L."/>
            <person name="Zaremba-Niedzwiedzka K."/>
            <person name="Martijn J."/>
            <person name="Lind A.E."/>
            <person name="van Eijk R."/>
            <person name="Schleper C."/>
            <person name="Guy L."/>
            <person name="Ettema T.J."/>
        </authorList>
    </citation>
    <scope>NUCLEOTIDE SEQUENCE</scope>
</reference>
<feature type="region of interest" description="Disordered" evidence="1">
    <location>
        <begin position="1"/>
        <end position="71"/>
    </location>
</feature>
<sequence length="71" mass="7926">MIKKSQAQARDVTKDKIQVSKEKERKEDSKIPDASDKARKRNGKSIGLMKTKVNMIQDGPDAQDNPREGGT</sequence>
<evidence type="ECO:0000313" key="2">
    <source>
        <dbReference type="EMBL" id="KKN53415.1"/>
    </source>
</evidence>
<accession>A0A0F9RA82</accession>